<evidence type="ECO:0000313" key="3">
    <source>
        <dbReference type="EMBL" id="MBM6674845.1"/>
    </source>
</evidence>
<name>A0A939B8G4_9BACT</name>
<dbReference type="InterPro" id="IPR036249">
    <property type="entry name" value="Thioredoxin-like_sf"/>
</dbReference>
<accession>A0A939B8G4</accession>
<dbReference type="GO" id="GO:0016209">
    <property type="term" value="F:antioxidant activity"/>
    <property type="evidence" value="ECO:0007669"/>
    <property type="project" value="InterPro"/>
</dbReference>
<dbReference type="EMBL" id="JACJJG010000139">
    <property type="protein sequence ID" value="MBM6674845.1"/>
    <property type="molecule type" value="Genomic_DNA"/>
</dbReference>
<dbReference type="PANTHER" id="PTHR42852">
    <property type="entry name" value="THIOL:DISULFIDE INTERCHANGE PROTEIN DSBE"/>
    <property type="match status" value="1"/>
</dbReference>
<dbReference type="GO" id="GO:0016491">
    <property type="term" value="F:oxidoreductase activity"/>
    <property type="evidence" value="ECO:0007669"/>
    <property type="project" value="InterPro"/>
</dbReference>
<dbReference type="InterPro" id="IPR000866">
    <property type="entry name" value="AhpC/TSA"/>
</dbReference>
<feature type="signal peptide" evidence="1">
    <location>
        <begin position="1"/>
        <end position="19"/>
    </location>
</feature>
<organism evidence="3 4">
    <name type="scientific">Marseilla massiliensis</name>
    <dbReference type="NCBI Taxonomy" id="1841864"/>
    <lineage>
        <taxon>Bacteria</taxon>
        <taxon>Pseudomonadati</taxon>
        <taxon>Bacteroidota</taxon>
        <taxon>Bacteroidia</taxon>
        <taxon>Bacteroidales</taxon>
        <taxon>Prevotellaceae</taxon>
        <taxon>Marseilla</taxon>
    </lineage>
</organism>
<dbReference type="InterPro" id="IPR013766">
    <property type="entry name" value="Thioredoxin_domain"/>
</dbReference>
<keyword evidence="4" id="KW-1185">Reference proteome</keyword>
<evidence type="ECO:0000259" key="2">
    <source>
        <dbReference type="PROSITE" id="PS51352"/>
    </source>
</evidence>
<reference evidence="3" key="2">
    <citation type="journal article" date="2021" name="Sci. Rep.">
        <title>The distribution of antibiotic resistance genes in chicken gut microbiota commensals.</title>
        <authorList>
            <person name="Juricova H."/>
            <person name="Matiasovicova J."/>
            <person name="Kubasova T."/>
            <person name="Cejkova D."/>
            <person name="Rychlik I."/>
        </authorList>
    </citation>
    <scope>NUCLEOTIDE SEQUENCE</scope>
    <source>
        <strain evidence="3">An824</strain>
    </source>
</reference>
<comment type="caution">
    <text evidence="3">The sequence shown here is derived from an EMBL/GenBank/DDBJ whole genome shotgun (WGS) entry which is preliminary data.</text>
</comment>
<dbReference type="Pfam" id="PF00578">
    <property type="entry name" value="AhpC-TSA"/>
    <property type="match status" value="1"/>
</dbReference>
<proteinExistence type="predicted"/>
<evidence type="ECO:0000313" key="4">
    <source>
        <dbReference type="Proteomes" id="UP000706891"/>
    </source>
</evidence>
<dbReference type="CDD" id="cd02966">
    <property type="entry name" value="TlpA_like_family"/>
    <property type="match status" value="1"/>
</dbReference>
<dbReference type="InterPro" id="IPR050553">
    <property type="entry name" value="Thioredoxin_ResA/DsbE_sf"/>
</dbReference>
<dbReference type="Proteomes" id="UP000706891">
    <property type="component" value="Unassembled WGS sequence"/>
</dbReference>
<protein>
    <submittedName>
        <fullName evidence="3">Redoxin domain-containing protein</fullName>
    </submittedName>
</protein>
<feature type="domain" description="Thioredoxin" evidence="2">
    <location>
        <begin position="240"/>
        <end position="377"/>
    </location>
</feature>
<dbReference type="AlphaFoldDB" id="A0A939B8G4"/>
<keyword evidence="1" id="KW-0732">Signal</keyword>
<feature type="chain" id="PRO_5037121810" evidence="1">
    <location>
        <begin position="20"/>
        <end position="377"/>
    </location>
</feature>
<dbReference type="PROSITE" id="PS51352">
    <property type="entry name" value="THIOREDOXIN_2"/>
    <property type="match status" value="1"/>
</dbReference>
<evidence type="ECO:0000256" key="1">
    <source>
        <dbReference type="SAM" id="SignalP"/>
    </source>
</evidence>
<dbReference type="PANTHER" id="PTHR42852:SF13">
    <property type="entry name" value="PROTEIN DIPZ"/>
    <property type="match status" value="1"/>
</dbReference>
<sequence length="377" mass="42980">MKKTIISALLAVLCTGAFADNFTISGRLTDVANDTLQIEYVCHTPERKITEAKVPVDGSGGFTYSCNIDYAVYADLTVQSNGNKSFFFFVPNESAEVMGTSDFEAGWSLKGTAFYQKLDSVRLMERPFLTEEKAASDKYRNGVAQGQDESQLKAVKDSTQRYINRRKREALRPYIMQHLDDEVTATMLFSLDYKEVPQVINRMSPEVRNGRFKDYLDSMEDLFIRVLKELAAAEQAGLELKEGRRAPDFTLKDINGNDFNLASLFGKGKYIVVDFWGSWCSWCIKGFPKMKEYYNKYKDRLEIVGVACYDKEDKWKASVAKNNVPWLHVFSPDGITEERYGVTGYPYKVLISPKGKVIKCFKGETDEFYETLDKELD</sequence>
<dbReference type="SUPFAM" id="SSF52833">
    <property type="entry name" value="Thioredoxin-like"/>
    <property type="match status" value="1"/>
</dbReference>
<reference evidence="3" key="1">
    <citation type="submission" date="2020-08" db="EMBL/GenBank/DDBJ databases">
        <authorList>
            <person name="Cejkova D."/>
            <person name="Kubasova T."/>
            <person name="Jahodarova E."/>
            <person name="Rychlik I."/>
        </authorList>
    </citation>
    <scope>NUCLEOTIDE SEQUENCE</scope>
    <source>
        <strain evidence="3">An824</strain>
    </source>
</reference>
<dbReference type="RefSeq" id="WP_205105917.1">
    <property type="nucleotide sequence ID" value="NZ_JACJJG010000139.1"/>
</dbReference>
<dbReference type="Gene3D" id="3.40.30.10">
    <property type="entry name" value="Glutaredoxin"/>
    <property type="match status" value="1"/>
</dbReference>
<gene>
    <name evidence="3" type="ORF">H6A34_13330</name>
</gene>